<sequence length="52" mass="5553">MAEQTARSISTIHMLRSGRLNPHPVLVKEIAAVLHMSQEDIAAIAGLDGDTS</sequence>
<protein>
    <recommendedName>
        <fullName evidence="3">XRE family transcriptional regulator</fullName>
    </recommendedName>
</protein>
<dbReference type="EMBL" id="JBHLUD010000004">
    <property type="protein sequence ID" value="MFC0542617.1"/>
    <property type="molecule type" value="Genomic_DNA"/>
</dbReference>
<evidence type="ECO:0000313" key="1">
    <source>
        <dbReference type="EMBL" id="MFC0542617.1"/>
    </source>
</evidence>
<comment type="caution">
    <text evidence="1">The sequence shown here is derived from an EMBL/GenBank/DDBJ whole genome shotgun (WGS) entry which is preliminary data.</text>
</comment>
<dbReference type="RefSeq" id="WP_273941034.1">
    <property type="nucleotide sequence ID" value="NZ_CP097263.1"/>
</dbReference>
<name>A0ABV6MQV1_9PSEU</name>
<evidence type="ECO:0000313" key="2">
    <source>
        <dbReference type="Proteomes" id="UP001589810"/>
    </source>
</evidence>
<reference evidence="1 2" key="1">
    <citation type="submission" date="2024-09" db="EMBL/GenBank/DDBJ databases">
        <authorList>
            <person name="Sun Q."/>
            <person name="Mori K."/>
        </authorList>
    </citation>
    <scope>NUCLEOTIDE SEQUENCE [LARGE SCALE GENOMIC DNA]</scope>
    <source>
        <strain evidence="1 2">TBRC 1432</strain>
    </source>
</reference>
<organism evidence="1 2">
    <name type="scientific">Kutzneria chonburiensis</name>
    <dbReference type="NCBI Taxonomy" id="1483604"/>
    <lineage>
        <taxon>Bacteria</taxon>
        <taxon>Bacillati</taxon>
        <taxon>Actinomycetota</taxon>
        <taxon>Actinomycetes</taxon>
        <taxon>Pseudonocardiales</taxon>
        <taxon>Pseudonocardiaceae</taxon>
        <taxon>Kutzneria</taxon>
    </lineage>
</organism>
<dbReference type="Proteomes" id="UP001589810">
    <property type="component" value="Unassembled WGS sequence"/>
</dbReference>
<proteinExistence type="predicted"/>
<dbReference type="InterPro" id="IPR010982">
    <property type="entry name" value="Lambda_DNA-bd_dom_sf"/>
</dbReference>
<evidence type="ECO:0008006" key="3">
    <source>
        <dbReference type="Google" id="ProtNLM"/>
    </source>
</evidence>
<keyword evidence="2" id="KW-1185">Reference proteome</keyword>
<accession>A0ABV6MQV1</accession>
<gene>
    <name evidence="1" type="ORF">ACFFH7_14065</name>
</gene>
<dbReference type="SUPFAM" id="SSF47413">
    <property type="entry name" value="lambda repressor-like DNA-binding domains"/>
    <property type="match status" value="1"/>
</dbReference>